<accession>A0ABV8XKA7</accession>
<name>A0ABV8XKA7_9DEIO</name>
<protein>
    <submittedName>
        <fullName evidence="1">Uncharacterized protein</fullName>
    </submittedName>
</protein>
<gene>
    <name evidence="1" type="ORF">ACFOZ9_03950</name>
</gene>
<organism evidence="1 2">
    <name type="scientific">Deinococcus navajonensis</name>
    <dbReference type="NCBI Taxonomy" id="309884"/>
    <lineage>
        <taxon>Bacteria</taxon>
        <taxon>Thermotogati</taxon>
        <taxon>Deinococcota</taxon>
        <taxon>Deinococci</taxon>
        <taxon>Deinococcales</taxon>
        <taxon>Deinococcaceae</taxon>
        <taxon>Deinococcus</taxon>
    </lineage>
</organism>
<dbReference type="RefSeq" id="WP_380036669.1">
    <property type="nucleotide sequence ID" value="NZ_JBHSEH010000005.1"/>
</dbReference>
<evidence type="ECO:0000313" key="1">
    <source>
        <dbReference type="EMBL" id="MFC4425354.1"/>
    </source>
</evidence>
<proteinExistence type="predicted"/>
<sequence length="256" mass="25821">MSDLWSVFPPGARFQPGSALARPLDLRLASNRFAVLGAVAVLLGARGLGRPWRESLEAGGTAFLAWSTARELDPDHPGSAATALSLAALPALTGGSGHIWTGVGVLSGLRLLAGTVGRDPQPVDLAALGLQAALASASGERIAGLLPALSSGLIPGPSLPWGAAGLLVPGQQRGAGTSLVSALLALGALAVAFPLTAPEAVQARCDHPPRTIQARRVQRARQAAVLTLLGGLVSGQSRSLIPLAAAALAVGWRRQG</sequence>
<reference evidence="2" key="1">
    <citation type="journal article" date="2019" name="Int. J. Syst. Evol. Microbiol.">
        <title>The Global Catalogue of Microorganisms (GCM) 10K type strain sequencing project: providing services to taxonomists for standard genome sequencing and annotation.</title>
        <authorList>
            <consortium name="The Broad Institute Genomics Platform"/>
            <consortium name="The Broad Institute Genome Sequencing Center for Infectious Disease"/>
            <person name="Wu L."/>
            <person name="Ma J."/>
        </authorList>
    </citation>
    <scope>NUCLEOTIDE SEQUENCE [LARGE SCALE GENOMIC DNA]</scope>
    <source>
        <strain evidence="2">CCUG 56029</strain>
    </source>
</reference>
<keyword evidence="2" id="KW-1185">Reference proteome</keyword>
<evidence type="ECO:0000313" key="2">
    <source>
        <dbReference type="Proteomes" id="UP001595998"/>
    </source>
</evidence>
<dbReference type="Proteomes" id="UP001595998">
    <property type="component" value="Unassembled WGS sequence"/>
</dbReference>
<dbReference type="EMBL" id="JBHSEH010000005">
    <property type="protein sequence ID" value="MFC4425354.1"/>
    <property type="molecule type" value="Genomic_DNA"/>
</dbReference>
<comment type="caution">
    <text evidence="1">The sequence shown here is derived from an EMBL/GenBank/DDBJ whole genome shotgun (WGS) entry which is preliminary data.</text>
</comment>